<dbReference type="PANTHER" id="PTHR42791">
    <property type="entry name" value="GNAT FAMILY ACETYLTRANSFERASE"/>
    <property type="match status" value="1"/>
</dbReference>
<reference evidence="2" key="1">
    <citation type="journal article" date="2023" name="Genome Biol. Evol.">
        <title>First Whole Genome Sequence and Flow Cytometry Genome Size Data for the Lichen-Forming Fungus Ramalina farinacea (Ascomycota).</title>
        <authorList>
            <person name="Llewellyn T."/>
            <person name="Mian S."/>
            <person name="Hill R."/>
            <person name="Leitch I.J."/>
            <person name="Gaya E."/>
        </authorList>
    </citation>
    <scope>NUCLEOTIDE SEQUENCE</scope>
    <source>
        <strain evidence="2">LIQ254RAFAR</strain>
    </source>
</reference>
<dbReference type="CDD" id="cd04301">
    <property type="entry name" value="NAT_SF"/>
    <property type="match status" value="1"/>
</dbReference>
<dbReference type="Pfam" id="PF13673">
    <property type="entry name" value="Acetyltransf_10"/>
    <property type="match status" value="1"/>
</dbReference>
<gene>
    <name evidence="2" type="ORF">OHK93_003556</name>
</gene>
<accession>A0AA43QTH8</accession>
<name>A0AA43QTH8_9LECA</name>
<dbReference type="PANTHER" id="PTHR42791:SF2">
    <property type="entry name" value="N-ACETYLTRANSFERASE DOMAIN-CONTAINING PROTEIN"/>
    <property type="match status" value="1"/>
</dbReference>
<evidence type="ECO:0000313" key="2">
    <source>
        <dbReference type="EMBL" id="MDI1492343.1"/>
    </source>
</evidence>
<dbReference type="AlphaFoldDB" id="A0AA43QTH8"/>
<dbReference type="InterPro" id="IPR052523">
    <property type="entry name" value="Trichothecene_AcTrans"/>
</dbReference>
<dbReference type="PROSITE" id="PS51186">
    <property type="entry name" value="GNAT"/>
    <property type="match status" value="1"/>
</dbReference>
<dbReference type="InterPro" id="IPR000182">
    <property type="entry name" value="GNAT_dom"/>
</dbReference>
<keyword evidence="3" id="KW-1185">Reference proteome</keyword>
<protein>
    <recommendedName>
        <fullName evidence="1">N-acetyltransferase domain-containing protein</fullName>
    </recommendedName>
</protein>
<sequence length="236" mass="26375">MPHPFIISPCTPTDAPELGRAQHTIFQSPIYRTIYASVPLEAQLAKFTKSIATGIAEQTHPTPGREITWLKCTTDDNEIVAYINWIYMPTGYRVEDDHQATVKDMPAGTNLAVIEEFYRVARVMRAEHHGRRGPHFLLSLLGTLPKFERRGAASRLIAWGLERADQMGVPAYVDSSPTGLKLYEKMGFRACGEMMVDLGRFEGVDGKEGGLGVQRWVAMRREPVKREGGADGRDDE</sequence>
<proteinExistence type="predicted"/>
<dbReference type="Proteomes" id="UP001161017">
    <property type="component" value="Unassembled WGS sequence"/>
</dbReference>
<evidence type="ECO:0000313" key="3">
    <source>
        <dbReference type="Proteomes" id="UP001161017"/>
    </source>
</evidence>
<dbReference type="InterPro" id="IPR016181">
    <property type="entry name" value="Acyl_CoA_acyltransferase"/>
</dbReference>
<evidence type="ECO:0000259" key="1">
    <source>
        <dbReference type="PROSITE" id="PS51186"/>
    </source>
</evidence>
<comment type="caution">
    <text evidence="2">The sequence shown here is derived from an EMBL/GenBank/DDBJ whole genome shotgun (WGS) entry which is preliminary data.</text>
</comment>
<dbReference type="GO" id="GO:0016747">
    <property type="term" value="F:acyltransferase activity, transferring groups other than amino-acyl groups"/>
    <property type="evidence" value="ECO:0007669"/>
    <property type="project" value="InterPro"/>
</dbReference>
<dbReference type="EMBL" id="JAPUFD010000018">
    <property type="protein sequence ID" value="MDI1492343.1"/>
    <property type="molecule type" value="Genomic_DNA"/>
</dbReference>
<dbReference type="Gene3D" id="3.40.630.30">
    <property type="match status" value="1"/>
</dbReference>
<feature type="domain" description="N-acetyltransferase" evidence="1">
    <location>
        <begin position="67"/>
        <end position="210"/>
    </location>
</feature>
<dbReference type="SUPFAM" id="SSF55729">
    <property type="entry name" value="Acyl-CoA N-acyltransferases (Nat)"/>
    <property type="match status" value="1"/>
</dbReference>
<organism evidence="2 3">
    <name type="scientific">Ramalina farinacea</name>
    <dbReference type="NCBI Taxonomy" id="258253"/>
    <lineage>
        <taxon>Eukaryota</taxon>
        <taxon>Fungi</taxon>
        <taxon>Dikarya</taxon>
        <taxon>Ascomycota</taxon>
        <taxon>Pezizomycotina</taxon>
        <taxon>Lecanoromycetes</taxon>
        <taxon>OSLEUM clade</taxon>
        <taxon>Lecanoromycetidae</taxon>
        <taxon>Lecanorales</taxon>
        <taxon>Lecanorineae</taxon>
        <taxon>Ramalinaceae</taxon>
        <taxon>Ramalina</taxon>
    </lineage>
</organism>